<feature type="transmembrane region" description="Helical" evidence="10">
    <location>
        <begin position="518"/>
        <end position="540"/>
    </location>
</feature>
<comment type="caution">
    <text evidence="12">The sequence shown here is derived from an EMBL/GenBank/DDBJ whole genome shotgun (WGS) entry which is preliminary data.</text>
</comment>
<evidence type="ECO:0000256" key="6">
    <source>
        <dbReference type="ARBA" id="ARBA00023136"/>
    </source>
</evidence>
<dbReference type="PANTHER" id="PTHR24249:SF381">
    <property type="entry name" value="TRACE AMINE ASSOCIATED RECEPTOR 19P-RELATED"/>
    <property type="match status" value="1"/>
</dbReference>
<evidence type="ECO:0000259" key="11">
    <source>
        <dbReference type="PROSITE" id="PS50262"/>
    </source>
</evidence>
<feature type="transmembrane region" description="Helical" evidence="10">
    <location>
        <begin position="145"/>
        <end position="165"/>
    </location>
</feature>
<dbReference type="Proteomes" id="UP000314294">
    <property type="component" value="Unassembled WGS sequence"/>
</dbReference>
<dbReference type="Pfam" id="PF00001">
    <property type="entry name" value="7tm_1"/>
    <property type="match status" value="2"/>
</dbReference>
<evidence type="ECO:0000256" key="8">
    <source>
        <dbReference type="ARBA" id="ARBA00023224"/>
    </source>
</evidence>
<feature type="transmembrane region" description="Helical" evidence="10">
    <location>
        <begin position="195"/>
        <end position="219"/>
    </location>
</feature>
<keyword evidence="8 9" id="KW-0807">Transducer</keyword>
<comment type="similarity">
    <text evidence="9">Belongs to the G-protein coupled receptor 1 family.</text>
</comment>
<feature type="transmembrane region" description="Helical" evidence="10">
    <location>
        <begin position="103"/>
        <end position="125"/>
    </location>
</feature>
<evidence type="ECO:0000256" key="2">
    <source>
        <dbReference type="ARBA" id="ARBA00022475"/>
    </source>
</evidence>
<evidence type="ECO:0000313" key="12">
    <source>
        <dbReference type="EMBL" id="TNN35329.1"/>
    </source>
</evidence>
<dbReference type="PROSITE" id="PS50262">
    <property type="entry name" value="G_PROTEIN_RECEP_F1_2"/>
    <property type="match status" value="2"/>
</dbReference>
<evidence type="ECO:0000256" key="9">
    <source>
        <dbReference type="RuleBase" id="RU000688"/>
    </source>
</evidence>
<organism evidence="12 13">
    <name type="scientific">Liparis tanakae</name>
    <name type="common">Tanaka's snailfish</name>
    <dbReference type="NCBI Taxonomy" id="230148"/>
    <lineage>
        <taxon>Eukaryota</taxon>
        <taxon>Metazoa</taxon>
        <taxon>Chordata</taxon>
        <taxon>Craniata</taxon>
        <taxon>Vertebrata</taxon>
        <taxon>Euteleostomi</taxon>
        <taxon>Actinopterygii</taxon>
        <taxon>Neopterygii</taxon>
        <taxon>Teleostei</taxon>
        <taxon>Neoteleostei</taxon>
        <taxon>Acanthomorphata</taxon>
        <taxon>Eupercaria</taxon>
        <taxon>Perciformes</taxon>
        <taxon>Cottioidei</taxon>
        <taxon>Cottales</taxon>
        <taxon>Liparidae</taxon>
        <taxon>Liparis</taxon>
    </lineage>
</organism>
<accession>A0A4Z2F2G8</accession>
<feature type="domain" description="G-protein coupled receptors family 1 profile" evidence="11">
    <location>
        <begin position="303"/>
        <end position="471"/>
    </location>
</feature>
<evidence type="ECO:0000256" key="5">
    <source>
        <dbReference type="ARBA" id="ARBA00023040"/>
    </source>
</evidence>
<dbReference type="Gene3D" id="1.20.1070.10">
    <property type="entry name" value="Rhodopsin 7-helix transmembrane proteins"/>
    <property type="match status" value="2"/>
</dbReference>
<evidence type="ECO:0000256" key="3">
    <source>
        <dbReference type="ARBA" id="ARBA00022692"/>
    </source>
</evidence>
<dbReference type="PRINTS" id="PR00237">
    <property type="entry name" value="GPCRRHODOPSN"/>
</dbReference>
<dbReference type="CDD" id="cd15055">
    <property type="entry name" value="7tmA_TAARs"/>
    <property type="match status" value="1"/>
</dbReference>
<reference evidence="12 13" key="1">
    <citation type="submission" date="2019-03" db="EMBL/GenBank/DDBJ databases">
        <title>First draft genome of Liparis tanakae, snailfish: a comprehensive survey of snailfish specific genes.</title>
        <authorList>
            <person name="Kim W."/>
            <person name="Song I."/>
            <person name="Jeong J.-H."/>
            <person name="Kim D."/>
            <person name="Kim S."/>
            <person name="Ryu S."/>
            <person name="Song J.Y."/>
            <person name="Lee S.K."/>
        </authorList>
    </citation>
    <scope>NUCLEOTIDE SEQUENCE [LARGE SCALE GENOMIC DNA]</scope>
    <source>
        <tissue evidence="12">Muscle</tissue>
    </source>
</reference>
<keyword evidence="2" id="KW-1003">Cell membrane</keyword>
<evidence type="ECO:0000256" key="7">
    <source>
        <dbReference type="ARBA" id="ARBA00023170"/>
    </source>
</evidence>
<name>A0A4Z2F2G8_9TELE</name>
<keyword evidence="4 10" id="KW-1133">Transmembrane helix</keyword>
<keyword evidence="13" id="KW-1185">Reference proteome</keyword>
<proteinExistence type="inferred from homology"/>
<dbReference type="EMBL" id="SRLO01001788">
    <property type="protein sequence ID" value="TNN35329.1"/>
    <property type="molecule type" value="Genomic_DNA"/>
</dbReference>
<gene>
    <name evidence="12" type="primary">Taar3_3</name>
    <name evidence="12" type="ORF">EYF80_054509</name>
</gene>
<dbReference type="InterPro" id="IPR050569">
    <property type="entry name" value="TAAR"/>
</dbReference>
<feature type="transmembrane region" description="Helical" evidence="10">
    <location>
        <begin position="323"/>
        <end position="340"/>
    </location>
</feature>
<keyword evidence="7 9" id="KW-0675">Receptor</keyword>
<evidence type="ECO:0000256" key="4">
    <source>
        <dbReference type="ARBA" id="ARBA00022989"/>
    </source>
</evidence>
<evidence type="ECO:0000256" key="10">
    <source>
        <dbReference type="SAM" id="Phobius"/>
    </source>
</evidence>
<keyword evidence="6 10" id="KW-0472">Membrane</keyword>
<feature type="transmembrane region" description="Helical" evidence="10">
    <location>
        <begin position="402"/>
        <end position="422"/>
    </location>
</feature>
<dbReference type="PANTHER" id="PTHR24249">
    <property type="entry name" value="HISTAMINE RECEPTOR-RELATED G-PROTEIN COUPLED RECEPTOR"/>
    <property type="match status" value="1"/>
</dbReference>
<evidence type="ECO:0000313" key="13">
    <source>
        <dbReference type="Proteomes" id="UP000314294"/>
    </source>
</evidence>
<protein>
    <submittedName>
        <fullName evidence="12">Trace amine-associated receptor 3</fullName>
    </submittedName>
</protein>
<feature type="transmembrane region" description="Helical" evidence="10">
    <location>
        <begin position="66"/>
        <end position="83"/>
    </location>
</feature>
<dbReference type="SUPFAM" id="SSF81321">
    <property type="entry name" value="Family A G protein-coupled receptor-like"/>
    <property type="match status" value="2"/>
</dbReference>
<sequence>MDGLKEEELCYPDLPNSSCRGLMRPHSEAVLLYTLLSSVSVLTVALNLLVIISISHFRQLHTPTNLLLLSLAISDFLVGLLLMPVEMMRFIETCWLLGDLMCALFYIICFTLTSSSVGNMVLISIDRFVAICYPLHYPTKITRGVIELSVCLCWASSFLYNGLILKDHLRQPDVQTSCFGECMVVIDYVSGTVDLVVTFIGPCSVILILYMRVFTVAVAQARAMQSHIMGVGAVKVTAKKSERKAARTLGVVIMHCRMDGLKEEELCYPNLPNSSCRGLMRPHSEAVLLYTLLSSVSVLTVALNMLVIISISHFRQLHTPTNLLLLSLAISDLLVGLLVMPVETVRFIETCWLLGDLMCALSYIIGFSLTSASVGNMVLISIDRFVAICYPLHYPTKITRGVIELSVCLCWAGSFLYNGLILKDHLRQPDLHNTCYGECIVVIDYVSGTVDLVVTFIGPCSVILILYMRVFTVAVAQARAMHFLVVRVSALFRMSVEEAVPLSEPTIRAFVELQKRNLLAMSTILVTSSSLSLVTCFSCGKLTKNSSNMSSFSDMSDNWVRLGRGKDSTAMSRAAFTTAH</sequence>
<dbReference type="OrthoDB" id="10042731at2759"/>
<dbReference type="GO" id="GO:0005886">
    <property type="term" value="C:plasma membrane"/>
    <property type="evidence" value="ECO:0007669"/>
    <property type="project" value="UniProtKB-SubCell"/>
</dbReference>
<feature type="domain" description="G-protein coupled receptors family 1 profile" evidence="11">
    <location>
        <begin position="46"/>
        <end position="254"/>
    </location>
</feature>
<dbReference type="InterPro" id="IPR000276">
    <property type="entry name" value="GPCR_Rhodpsn"/>
</dbReference>
<feature type="transmembrane region" description="Helical" evidence="10">
    <location>
        <begin position="287"/>
        <end position="311"/>
    </location>
</feature>
<dbReference type="AlphaFoldDB" id="A0A4Z2F2G8"/>
<dbReference type="GO" id="GO:0001594">
    <property type="term" value="F:trace-amine receptor activity"/>
    <property type="evidence" value="ECO:0007669"/>
    <property type="project" value="TreeGrafter"/>
</dbReference>
<dbReference type="SMART" id="SM01381">
    <property type="entry name" value="7TM_GPCR_Srsx"/>
    <property type="match status" value="1"/>
</dbReference>
<evidence type="ECO:0000256" key="1">
    <source>
        <dbReference type="ARBA" id="ARBA00004651"/>
    </source>
</evidence>
<dbReference type="PROSITE" id="PS00237">
    <property type="entry name" value="G_PROTEIN_RECEP_F1_1"/>
    <property type="match status" value="2"/>
</dbReference>
<feature type="transmembrane region" description="Helical" evidence="10">
    <location>
        <begin position="30"/>
        <end position="54"/>
    </location>
</feature>
<keyword evidence="5 9" id="KW-0297">G-protein coupled receptor</keyword>
<feature type="transmembrane region" description="Helical" evidence="10">
    <location>
        <begin position="442"/>
        <end position="468"/>
    </location>
</feature>
<keyword evidence="3 9" id="KW-0812">Transmembrane</keyword>
<comment type="subcellular location">
    <subcellularLocation>
        <location evidence="1">Cell membrane</location>
        <topology evidence="1">Multi-pass membrane protein</topology>
    </subcellularLocation>
</comment>
<dbReference type="InterPro" id="IPR017452">
    <property type="entry name" value="GPCR_Rhodpsn_7TM"/>
</dbReference>